<proteinExistence type="predicted"/>
<dbReference type="Proteomes" id="UP001497623">
    <property type="component" value="Unassembled WGS sequence"/>
</dbReference>
<dbReference type="EMBL" id="CAXKWB010028462">
    <property type="protein sequence ID" value="CAL4133720.1"/>
    <property type="molecule type" value="Genomic_DNA"/>
</dbReference>
<name>A0AAV2RQJ3_MEGNR</name>
<gene>
    <name evidence="1" type="ORF">MNOR_LOCUS27286</name>
</gene>
<evidence type="ECO:0000313" key="2">
    <source>
        <dbReference type="Proteomes" id="UP001497623"/>
    </source>
</evidence>
<reference evidence="1 2" key="1">
    <citation type="submission" date="2024-05" db="EMBL/GenBank/DDBJ databases">
        <authorList>
            <person name="Wallberg A."/>
        </authorList>
    </citation>
    <scope>NUCLEOTIDE SEQUENCE [LARGE SCALE GENOMIC DNA]</scope>
</reference>
<keyword evidence="2" id="KW-1185">Reference proteome</keyword>
<dbReference type="AlphaFoldDB" id="A0AAV2RQJ3"/>
<protein>
    <submittedName>
        <fullName evidence="1">Uncharacterized protein</fullName>
    </submittedName>
</protein>
<accession>A0AAV2RQJ3</accession>
<sequence length="138" mass="16202">MKTFEILNNFIKDLIISIKTFNQVCREILKPILLSHKIYIFSYLSEKKLLLLKVPCSISRFLIKIPNIFINIFFCIDEVYFYQKGQLSALTCFKSIKKGEHIEKNGKFKILYLQKYSKLRGIFLCISSCSLELSDKTI</sequence>
<comment type="caution">
    <text evidence="1">The sequence shown here is derived from an EMBL/GenBank/DDBJ whole genome shotgun (WGS) entry which is preliminary data.</text>
</comment>
<organism evidence="1 2">
    <name type="scientific">Meganyctiphanes norvegica</name>
    <name type="common">Northern krill</name>
    <name type="synonym">Thysanopoda norvegica</name>
    <dbReference type="NCBI Taxonomy" id="48144"/>
    <lineage>
        <taxon>Eukaryota</taxon>
        <taxon>Metazoa</taxon>
        <taxon>Ecdysozoa</taxon>
        <taxon>Arthropoda</taxon>
        <taxon>Crustacea</taxon>
        <taxon>Multicrustacea</taxon>
        <taxon>Malacostraca</taxon>
        <taxon>Eumalacostraca</taxon>
        <taxon>Eucarida</taxon>
        <taxon>Euphausiacea</taxon>
        <taxon>Euphausiidae</taxon>
        <taxon>Meganyctiphanes</taxon>
    </lineage>
</organism>
<evidence type="ECO:0000313" key="1">
    <source>
        <dbReference type="EMBL" id="CAL4133720.1"/>
    </source>
</evidence>